<feature type="domain" description="Amine oxidase" evidence="1">
    <location>
        <begin position="78"/>
        <end position="466"/>
    </location>
</feature>
<dbReference type="AlphaFoldDB" id="A0A9Q0MC11"/>
<name>A0A9Q0MC11_BLOTA</name>
<dbReference type="OMA" id="ATHENYY"/>
<dbReference type="PANTHER" id="PTHR10742">
    <property type="entry name" value="FLAVIN MONOAMINE OXIDASE"/>
    <property type="match status" value="1"/>
</dbReference>
<comment type="caution">
    <text evidence="2">The sequence shown here is derived from an EMBL/GenBank/DDBJ whole genome shotgun (WGS) entry which is preliminary data.</text>
</comment>
<keyword evidence="3" id="KW-1185">Reference proteome</keyword>
<evidence type="ECO:0000259" key="1">
    <source>
        <dbReference type="Pfam" id="PF01593"/>
    </source>
</evidence>
<dbReference type="Gene3D" id="3.90.660.10">
    <property type="match status" value="1"/>
</dbReference>
<organism evidence="2 3">
    <name type="scientific">Blomia tropicalis</name>
    <name type="common">Mite</name>
    <dbReference type="NCBI Taxonomy" id="40697"/>
    <lineage>
        <taxon>Eukaryota</taxon>
        <taxon>Metazoa</taxon>
        <taxon>Ecdysozoa</taxon>
        <taxon>Arthropoda</taxon>
        <taxon>Chelicerata</taxon>
        <taxon>Arachnida</taxon>
        <taxon>Acari</taxon>
        <taxon>Acariformes</taxon>
        <taxon>Sarcoptiformes</taxon>
        <taxon>Astigmata</taxon>
        <taxon>Glycyphagoidea</taxon>
        <taxon>Echimyopodidae</taxon>
        <taxon>Blomia</taxon>
    </lineage>
</organism>
<dbReference type="SUPFAM" id="SSF54373">
    <property type="entry name" value="FAD-linked reductases, C-terminal domain"/>
    <property type="match status" value="1"/>
</dbReference>
<gene>
    <name evidence="2" type="ORF">RDWZM_001611</name>
</gene>
<dbReference type="Gene3D" id="3.50.50.60">
    <property type="entry name" value="FAD/NAD(P)-binding domain"/>
    <property type="match status" value="1"/>
</dbReference>
<evidence type="ECO:0000313" key="3">
    <source>
        <dbReference type="Proteomes" id="UP001142055"/>
    </source>
</evidence>
<dbReference type="InterPro" id="IPR036188">
    <property type="entry name" value="FAD/NAD-bd_sf"/>
</dbReference>
<dbReference type="GO" id="GO:0046592">
    <property type="term" value="F:polyamine oxidase activity"/>
    <property type="evidence" value="ECO:0007669"/>
    <property type="project" value="TreeGrafter"/>
</dbReference>
<proteinExistence type="predicted"/>
<dbReference type="PANTHER" id="PTHR10742:SF398">
    <property type="entry name" value="AMINE OXIDASE DOMAIN-CONTAINING PROTEIN-RELATED"/>
    <property type="match status" value="1"/>
</dbReference>
<dbReference type="Proteomes" id="UP001142055">
    <property type="component" value="Chromosome 1"/>
</dbReference>
<dbReference type="Pfam" id="PF01593">
    <property type="entry name" value="Amino_oxidase"/>
    <property type="match status" value="1"/>
</dbReference>
<accession>A0A9Q0MC11</accession>
<dbReference type="EMBL" id="JAPWDV010000001">
    <property type="protein sequence ID" value="KAJ6223066.1"/>
    <property type="molecule type" value="Genomic_DNA"/>
</dbReference>
<dbReference type="SUPFAM" id="SSF51905">
    <property type="entry name" value="FAD/NAD(P)-binding domain"/>
    <property type="match status" value="1"/>
</dbReference>
<reference evidence="2" key="1">
    <citation type="submission" date="2022-12" db="EMBL/GenBank/DDBJ databases">
        <title>Genome assemblies of Blomia tropicalis.</title>
        <authorList>
            <person name="Cui Y."/>
        </authorList>
    </citation>
    <scope>NUCLEOTIDE SEQUENCE</scope>
    <source>
        <tissue evidence="2">Adult mites</tissue>
    </source>
</reference>
<sequence>MGAQWIHGQVGNILYEYGMENNLIVDPTEDFGFEGIGSFCSEDGILVNCDDLYEMIAYLDRAKEMNQCEDKFDQPINMYDFFRYEFDEFISKRSYVSKGNLKLLKQAFRWFILFELIDNGCDSIRKLSPLSYTEWKDYDGVDLINLHNGYGALLKQLENEFPLEQMVQLKSAVRKIMPFVDGNKIKIKLQIEKLLYTDEKATNFTVKETNESIFDHVIITSSIGFLKANLNNDFFNFLLPKDKVDVIRSLGYGTINKIFLYFNEPFWFDDEKGFQVIWSSIIDENCYDYECRTNEIDQFNQKFPKWVYYISGFDLVGERQPNMMLAWIGSIGAIEMEKETDEQIRLTIGDVLQQIIPRSRRSTKLVPTPDRVYISRWHSNPFTLGSYSNRTIDYEQLQCDGSKSLKHNIDVLAKPIYSGDIITQMETISESDCPKILFAGEATDLEHYSTTDGAFRSGIREAQNLINYYQTKS</sequence>
<dbReference type="InterPro" id="IPR002937">
    <property type="entry name" value="Amino_oxidase"/>
</dbReference>
<evidence type="ECO:0000313" key="2">
    <source>
        <dbReference type="EMBL" id="KAJ6223066.1"/>
    </source>
</evidence>
<protein>
    <recommendedName>
        <fullName evidence="1">Amine oxidase domain-containing protein</fullName>
    </recommendedName>
</protein>
<dbReference type="InterPro" id="IPR050281">
    <property type="entry name" value="Flavin_monoamine_oxidase"/>
</dbReference>